<reference evidence="2" key="1">
    <citation type="submission" date="2016-04" db="EMBL/GenBank/DDBJ databases">
        <authorList>
            <person name="Nguyen H.D."/>
            <person name="Samba Siva P."/>
            <person name="Cullis J."/>
            <person name="Levesque C.A."/>
            <person name="Hambleton S."/>
        </authorList>
    </citation>
    <scope>NUCLEOTIDE SEQUENCE</scope>
    <source>
        <strain evidence="2">DAOMC 236422</strain>
    </source>
</reference>
<evidence type="ECO:0000313" key="2">
    <source>
        <dbReference type="EMBL" id="KAE8270975.1"/>
    </source>
</evidence>
<dbReference type="Proteomes" id="UP000078113">
    <property type="component" value="Unassembled WGS sequence"/>
</dbReference>
<reference evidence="2" key="2">
    <citation type="journal article" date="2019" name="IMA Fungus">
        <title>Genome sequencing and comparison of five Tilletia species to identify candidate genes for the detection of regulated species infecting wheat.</title>
        <authorList>
            <person name="Nguyen H.D.T."/>
            <person name="Sultana T."/>
            <person name="Kesanakurti P."/>
            <person name="Hambleton S."/>
        </authorList>
    </citation>
    <scope>NUCLEOTIDE SEQUENCE</scope>
    <source>
        <strain evidence="2">DAOMC 236422</strain>
    </source>
</reference>
<accession>A0A8X7NET5</accession>
<gene>
    <name evidence="2" type="ORF">A4X09_0g1367</name>
</gene>
<evidence type="ECO:0000256" key="1">
    <source>
        <dbReference type="SAM" id="MobiDB-lite"/>
    </source>
</evidence>
<keyword evidence="3" id="KW-1185">Reference proteome</keyword>
<comment type="caution">
    <text evidence="2">The sequence shown here is derived from an EMBL/GenBank/DDBJ whole genome shotgun (WGS) entry which is preliminary data.</text>
</comment>
<proteinExistence type="predicted"/>
<dbReference type="EMBL" id="LWDG02000031">
    <property type="protein sequence ID" value="KAE8270975.1"/>
    <property type="molecule type" value="Genomic_DNA"/>
</dbReference>
<feature type="compositionally biased region" description="Low complexity" evidence="1">
    <location>
        <begin position="25"/>
        <end position="61"/>
    </location>
</feature>
<sequence length="106" mass="10725">MCHVQTDQVAIAHAYEKARQARPCKAAPSQPSTPAASPKSAPAALPAPDKSSPSSSSFSSPTQLTITAPSNPMLAIGDLSTATATLVITKEGSASIAIPVSLRKDA</sequence>
<protein>
    <submittedName>
        <fullName evidence="2">Uncharacterized protein</fullName>
    </submittedName>
</protein>
<evidence type="ECO:0000313" key="3">
    <source>
        <dbReference type="Proteomes" id="UP000078113"/>
    </source>
</evidence>
<feature type="region of interest" description="Disordered" evidence="1">
    <location>
        <begin position="19"/>
        <end position="72"/>
    </location>
</feature>
<dbReference type="AlphaFoldDB" id="A0A8X7NET5"/>
<name>A0A8X7NET5_9BASI</name>
<organism evidence="2 3">
    <name type="scientific">Tilletia walkeri</name>
    <dbReference type="NCBI Taxonomy" id="117179"/>
    <lineage>
        <taxon>Eukaryota</taxon>
        <taxon>Fungi</taxon>
        <taxon>Dikarya</taxon>
        <taxon>Basidiomycota</taxon>
        <taxon>Ustilaginomycotina</taxon>
        <taxon>Exobasidiomycetes</taxon>
        <taxon>Tilletiales</taxon>
        <taxon>Tilletiaceae</taxon>
        <taxon>Tilletia</taxon>
    </lineage>
</organism>